<feature type="compositionally biased region" description="Low complexity" evidence="5">
    <location>
        <begin position="48"/>
        <end position="58"/>
    </location>
</feature>
<dbReference type="Pfam" id="PF00296">
    <property type="entry name" value="Bac_luciferase"/>
    <property type="match status" value="1"/>
</dbReference>
<dbReference type="InterPro" id="IPR036661">
    <property type="entry name" value="Luciferase-like_sf"/>
</dbReference>
<evidence type="ECO:0000256" key="5">
    <source>
        <dbReference type="SAM" id="MobiDB-lite"/>
    </source>
</evidence>
<keyword evidence="4" id="KW-0503">Monooxygenase</keyword>
<evidence type="ECO:0000313" key="7">
    <source>
        <dbReference type="EMBL" id="NJP47980.1"/>
    </source>
</evidence>
<evidence type="ECO:0000259" key="6">
    <source>
        <dbReference type="Pfam" id="PF00296"/>
    </source>
</evidence>
<feature type="region of interest" description="Disordered" evidence="5">
    <location>
        <begin position="361"/>
        <end position="393"/>
    </location>
</feature>
<reference evidence="7 8" key="1">
    <citation type="submission" date="2020-03" db="EMBL/GenBank/DDBJ databases">
        <title>WGS of actinomycetes isolated from Thailand.</title>
        <authorList>
            <person name="Thawai C."/>
        </authorList>
    </citation>
    <scope>NUCLEOTIDE SEQUENCE [LARGE SCALE GENOMIC DNA]</scope>
    <source>
        <strain evidence="7 8">PRB2-1</strain>
    </source>
</reference>
<dbReference type="EMBL" id="JAATEJ010000037">
    <property type="protein sequence ID" value="NJP47980.1"/>
    <property type="molecule type" value="Genomic_DNA"/>
</dbReference>
<accession>A0ABX0ZVK7</accession>
<evidence type="ECO:0000256" key="2">
    <source>
        <dbReference type="ARBA" id="ARBA00022643"/>
    </source>
</evidence>
<keyword evidence="1" id="KW-0285">Flavoprotein</keyword>
<evidence type="ECO:0000256" key="4">
    <source>
        <dbReference type="ARBA" id="ARBA00023033"/>
    </source>
</evidence>
<organism evidence="7 8">
    <name type="scientific">Actinacidiphila epipremni</name>
    <dbReference type="NCBI Taxonomy" id="2053013"/>
    <lineage>
        <taxon>Bacteria</taxon>
        <taxon>Bacillati</taxon>
        <taxon>Actinomycetota</taxon>
        <taxon>Actinomycetes</taxon>
        <taxon>Kitasatosporales</taxon>
        <taxon>Streptomycetaceae</taxon>
        <taxon>Actinacidiphila</taxon>
    </lineage>
</organism>
<dbReference type="SUPFAM" id="SSF51679">
    <property type="entry name" value="Bacterial luciferase-like"/>
    <property type="match status" value="1"/>
</dbReference>
<dbReference type="Proteomes" id="UP000734511">
    <property type="component" value="Unassembled WGS sequence"/>
</dbReference>
<feature type="region of interest" description="Disordered" evidence="5">
    <location>
        <begin position="47"/>
        <end position="66"/>
    </location>
</feature>
<dbReference type="PANTHER" id="PTHR30011:SF16">
    <property type="entry name" value="C2H2 FINGER DOMAIN TRANSCRIPTION FACTOR (EUROFUNG)-RELATED"/>
    <property type="match status" value="1"/>
</dbReference>
<keyword evidence="3" id="KW-0560">Oxidoreductase</keyword>
<protein>
    <submittedName>
        <fullName evidence="7">LLM class flavin-dependent oxidoreductase</fullName>
    </submittedName>
</protein>
<dbReference type="Gene3D" id="3.20.20.30">
    <property type="entry name" value="Luciferase-like domain"/>
    <property type="match status" value="1"/>
</dbReference>
<comment type="caution">
    <text evidence="7">The sequence shown here is derived from an EMBL/GenBank/DDBJ whole genome shotgun (WGS) entry which is preliminary data.</text>
</comment>
<evidence type="ECO:0000313" key="8">
    <source>
        <dbReference type="Proteomes" id="UP000734511"/>
    </source>
</evidence>
<feature type="compositionally biased region" description="Pro residues" evidence="5">
    <location>
        <begin position="13"/>
        <end position="22"/>
    </location>
</feature>
<keyword evidence="2" id="KW-0288">FMN</keyword>
<sequence length="393" mass="40562">MPLWSPGVLGTPRVPPAPPAPRRPAVVTSPDPGSRRLHLALEADGHGAHPAAAPAPGTEPGPGGIAPALRRAVAAAEAGGFTLVTFGDGPLPPRGGGWRPEAGTRAAFVATLTDRIGLAPTLHTTVTEPFHLATQLASLDHASNGRAAWVVGAANDADAHATIGSRPLDAGALHRETTDVVDAARALWDSWEDDAVVKDVPTGRFLDWHKVHHVDFEGARFTVKGPLITPRPPQGQVVVLAPDTLRLADRADIALVTGPDTAAVASAAAAARAAGAPLVLAEVEVLLDAGRPAAERLARLDDTAPWEPAGRLRHIGSAAGLVALLRELAGHVDGVRLHPAELHTDLPLLTGQVLPALAADGLHRPPRPGATLRETLGLPRPANRFARAATPTP</sequence>
<feature type="region of interest" description="Disordered" evidence="5">
    <location>
        <begin position="1"/>
        <end position="33"/>
    </location>
</feature>
<evidence type="ECO:0000256" key="3">
    <source>
        <dbReference type="ARBA" id="ARBA00023002"/>
    </source>
</evidence>
<dbReference type="InterPro" id="IPR011251">
    <property type="entry name" value="Luciferase-like_dom"/>
</dbReference>
<keyword evidence="8" id="KW-1185">Reference proteome</keyword>
<feature type="domain" description="Luciferase-like" evidence="6">
    <location>
        <begin position="66"/>
        <end position="303"/>
    </location>
</feature>
<dbReference type="InterPro" id="IPR051260">
    <property type="entry name" value="Diverse_substr_monoxygenases"/>
</dbReference>
<evidence type="ECO:0000256" key="1">
    <source>
        <dbReference type="ARBA" id="ARBA00022630"/>
    </source>
</evidence>
<name>A0ABX0ZVK7_9ACTN</name>
<dbReference type="PANTHER" id="PTHR30011">
    <property type="entry name" value="ALKANESULFONATE MONOOXYGENASE-RELATED"/>
    <property type="match status" value="1"/>
</dbReference>
<proteinExistence type="predicted"/>
<gene>
    <name evidence="7" type="ORF">HCN08_31925</name>
</gene>